<gene>
    <name evidence="1" type="ORF">RhiirA4_447524</name>
</gene>
<organism evidence="1 2">
    <name type="scientific">Rhizophagus irregularis</name>
    <dbReference type="NCBI Taxonomy" id="588596"/>
    <lineage>
        <taxon>Eukaryota</taxon>
        <taxon>Fungi</taxon>
        <taxon>Fungi incertae sedis</taxon>
        <taxon>Mucoromycota</taxon>
        <taxon>Glomeromycotina</taxon>
        <taxon>Glomeromycetes</taxon>
        <taxon>Glomerales</taxon>
        <taxon>Glomeraceae</taxon>
        <taxon>Rhizophagus</taxon>
    </lineage>
</organism>
<evidence type="ECO:0000313" key="1">
    <source>
        <dbReference type="EMBL" id="PKY53170.1"/>
    </source>
</evidence>
<dbReference type="Proteomes" id="UP000234323">
    <property type="component" value="Unassembled WGS sequence"/>
</dbReference>
<dbReference type="AlphaFoldDB" id="A0A2I1H2R7"/>
<sequence>MASILKKIFNKSNKTMTEETSKFSKDSQNILRAWAKNLREKYKKEEYSSDEVFKDPLFLIEWDDAGINARTNINPADTKMALINLIRGQAGCSPFPQQAPSDCAFAFDNRQNLLLMVGQ</sequence>
<evidence type="ECO:0000313" key="2">
    <source>
        <dbReference type="Proteomes" id="UP000234323"/>
    </source>
</evidence>
<keyword evidence="2" id="KW-1185">Reference proteome</keyword>
<proteinExistence type="predicted"/>
<accession>A0A2I1H2R7</accession>
<protein>
    <submittedName>
        <fullName evidence="1">Uncharacterized protein</fullName>
    </submittedName>
</protein>
<reference evidence="1 2" key="1">
    <citation type="submission" date="2015-10" db="EMBL/GenBank/DDBJ databases">
        <title>Genome analyses suggest a sexual origin of heterokaryosis in a supposedly ancient asexual fungus.</title>
        <authorList>
            <person name="Ropars J."/>
            <person name="Sedzielewska K."/>
            <person name="Noel J."/>
            <person name="Charron P."/>
            <person name="Farinelli L."/>
            <person name="Marton T."/>
            <person name="Kruger M."/>
            <person name="Pelin A."/>
            <person name="Brachmann A."/>
            <person name="Corradi N."/>
        </authorList>
    </citation>
    <scope>NUCLEOTIDE SEQUENCE [LARGE SCALE GENOMIC DNA]</scope>
    <source>
        <strain evidence="1 2">A4</strain>
    </source>
</reference>
<comment type="caution">
    <text evidence="1">The sequence shown here is derived from an EMBL/GenBank/DDBJ whole genome shotgun (WGS) entry which is preliminary data.</text>
</comment>
<name>A0A2I1H2R7_9GLOM</name>
<dbReference type="EMBL" id="LLXI01001338">
    <property type="protein sequence ID" value="PKY53170.1"/>
    <property type="molecule type" value="Genomic_DNA"/>
</dbReference>
<dbReference type="OrthoDB" id="2384231at2759"/>